<protein>
    <recommendedName>
        <fullName evidence="3">DNA-binding protein</fullName>
    </recommendedName>
</protein>
<keyword evidence="2" id="KW-1185">Reference proteome</keyword>
<evidence type="ECO:0008006" key="3">
    <source>
        <dbReference type="Google" id="ProtNLM"/>
    </source>
</evidence>
<gene>
    <name evidence="1" type="ORF">GV64_01940</name>
</gene>
<dbReference type="InterPro" id="IPR012658">
    <property type="entry name" value="YheV"/>
</dbReference>
<dbReference type="RefSeq" id="WP_020582200.1">
    <property type="nucleotide sequence ID" value="NZ_JOJP01000001.1"/>
</dbReference>
<dbReference type="STRING" id="305900.GV64_01940"/>
<proteinExistence type="predicted"/>
<reference evidence="1 2" key="1">
    <citation type="submission" date="2014-06" db="EMBL/GenBank/DDBJ databases">
        <title>Whole Genome Sequences of Three Symbiotic Endozoicomonas Bacteria.</title>
        <authorList>
            <person name="Neave M.J."/>
            <person name="Apprill A."/>
            <person name="Voolstra C.R."/>
        </authorList>
    </citation>
    <scope>NUCLEOTIDE SEQUENCE [LARGE SCALE GENOMIC DNA]</scope>
    <source>
        <strain evidence="1 2">DSM 22380</strain>
    </source>
</reference>
<comment type="caution">
    <text evidence="1">The sequence shown here is derived from an EMBL/GenBank/DDBJ whole genome shotgun (WGS) entry which is preliminary data.</text>
</comment>
<dbReference type="AlphaFoldDB" id="A0A081K691"/>
<evidence type="ECO:0000313" key="1">
    <source>
        <dbReference type="EMBL" id="KEI69667.1"/>
    </source>
</evidence>
<dbReference type="NCBIfam" id="TIGR02443">
    <property type="entry name" value="YheV family putative zinc ribbon protein"/>
    <property type="match status" value="1"/>
</dbReference>
<dbReference type="Pfam" id="PF09526">
    <property type="entry name" value="DUF2387"/>
    <property type="match status" value="1"/>
</dbReference>
<organism evidence="1 2">
    <name type="scientific">Endozoicomonas elysicola</name>
    <dbReference type="NCBI Taxonomy" id="305900"/>
    <lineage>
        <taxon>Bacteria</taxon>
        <taxon>Pseudomonadati</taxon>
        <taxon>Pseudomonadota</taxon>
        <taxon>Gammaproteobacteria</taxon>
        <taxon>Oceanospirillales</taxon>
        <taxon>Endozoicomonadaceae</taxon>
        <taxon>Endozoicomonas</taxon>
    </lineage>
</organism>
<accession>A0A081K691</accession>
<dbReference type="Proteomes" id="UP000027997">
    <property type="component" value="Unassembled WGS sequence"/>
</dbReference>
<evidence type="ECO:0000313" key="2">
    <source>
        <dbReference type="Proteomes" id="UP000027997"/>
    </source>
</evidence>
<sequence>MKTKRFIAGAVCPSCGMMDSVRMFRSETERDYRECVECGFTDVMEVDPKLEGELPEARIVREENILEDHTDVIRFVDASSSDKH</sequence>
<dbReference type="EMBL" id="JOJP01000001">
    <property type="protein sequence ID" value="KEI69667.1"/>
    <property type="molecule type" value="Genomic_DNA"/>
</dbReference>
<name>A0A081K691_9GAMM</name>
<dbReference type="eggNOG" id="COG3529">
    <property type="taxonomic scope" value="Bacteria"/>
</dbReference>